<evidence type="ECO:0000313" key="2">
    <source>
        <dbReference type="Proteomes" id="UP000198838"/>
    </source>
</evidence>
<dbReference type="STRING" id="1120918.SAMN05216249_1313"/>
<dbReference type="OrthoDB" id="2000001at2"/>
<sequence length="80" mass="9216">MVEFPGDVVNYYTSKSPSDDYPGILRCVEPSKDGVDYGKVNCYQVTEADNPYLRKVYEYNIPISKLTGRPKDTNIWIYLL</sequence>
<name>A0A1I1ALF0_9FIRM</name>
<keyword evidence="2" id="KW-1185">Reference proteome</keyword>
<gene>
    <name evidence="1" type="ORF">SAMN05216249_1313</name>
</gene>
<dbReference type="RefSeq" id="WP_092874866.1">
    <property type="nucleotide sequence ID" value="NZ_FOJY01000031.1"/>
</dbReference>
<dbReference type="EMBL" id="FOJY01000031">
    <property type="protein sequence ID" value="SFB38777.1"/>
    <property type="molecule type" value="Genomic_DNA"/>
</dbReference>
<dbReference type="Proteomes" id="UP000198838">
    <property type="component" value="Unassembled WGS sequence"/>
</dbReference>
<dbReference type="AlphaFoldDB" id="A0A1I1ALF0"/>
<proteinExistence type="predicted"/>
<accession>A0A1I1ALF0</accession>
<protein>
    <submittedName>
        <fullName evidence="1">Uncharacterized protein</fullName>
    </submittedName>
</protein>
<evidence type="ECO:0000313" key="1">
    <source>
        <dbReference type="EMBL" id="SFB38777.1"/>
    </source>
</evidence>
<organism evidence="1 2">
    <name type="scientific">Acetitomaculum ruminis DSM 5522</name>
    <dbReference type="NCBI Taxonomy" id="1120918"/>
    <lineage>
        <taxon>Bacteria</taxon>
        <taxon>Bacillati</taxon>
        <taxon>Bacillota</taxon>
        <taxon>Clostridia</taxon>
        <taxon>Lachnospirales</taxon>
        <taxon>Lachnospiraceae</taxon>
        <taxon>Acetitomaculum</taxon>
    </lineage>
</organism>
<reference evidence="1 2" key="1">
    <citation type="submission" date="2016-10" db="EMBL/GenBank/DDBJ databases">
        <authorList>
            <person name="de Groot N.N."/>
        </authorList>
    </citation>
    <scope>NUCLEOTIDE SEQUENCE [LARGE SCALE GENOMIC DNA]</scope>
    <source>
        <strain evidence="1 2">DSM 5522</strain>
    </source>
</reference>